<comment type="subcellular location">
    <subcellularLocation>
        <location evidence="1">Cell outer membrane</location>
    </subcellularLocation>
</comment>
<dbReference type="RefSeq" id="WP_377505978.1">
    <property type="nucleotide sequence ID" value="NZ_JBHULU010000012.1"/>
</dbReference>
<dbReference type="PROSITE" id="PS51123">
    <property type="entry name" value="OMPA_2"/>
    <property type="match status" value="1"/>
</dbReference>
<dbReference type="PRINTS" id="PR01021">
    <property type="entry name" value="OMPADOMAIN"/>
</dbReference>
<reference evidence="8" key="1">
    <citation type="journal article" date="2019" name="Int. J. Syst. Evol. Microbiol.">
        <title>The Global Catalogue of Microorganisms (GCM) 10K type strain sequencing project: providing services to taxonomists for standard genome sequencing and annotation.</title>
        <authorList>
            <consortium name="The Broad Institute Genomics Platform"/>
            <consortium name="The Broad Institute Genome Sequencing Center for Infectious Disease"/>
            <person name="Wu L."/>
            <person name="Ma J."/>
        </authorList>
    </citation>
    <scope>NUCLEOTIDE SEQUENCE [LARGE SCALE GENOMIC DNA]</scope>
    <source>
        <strain evidence="8">KCTC 42498</strain>
    </source>
</reference>
<dbReference type="SUPFAM" id="SSF103088">
    <property type="entry name" value="OmpA-like"/>
    <property type="match status" value="1"/>
</dbReference>
<dbReference type="Pfam" id="PF00691">
    <property type="entry name" value="OmpA"/>
    <property type="match status" value="1"/>
</dbReference>
<dbReference type="Gene3D" id="3.30.1330.60">
    <property type="entry name" value="OmpA-like domain"/>
    <property type="match status" value="1"/>
</dbReference>
<gene>
    <name evidence="7" type="ORF">ACFSRY_09510</name>
</gene>
<dbReference type="EMBL" id="JBHULU010000012">
    <property type="protein sequence ID" value="MFD2514101.1"/>
    <property type="molecule type" value="Genomic_DNA"/>
</dbReference>
<evidence type="ECO:0000313" key="7">
    <source>
        <dbReference type="EMBL" id="MFD2514101.1"/>
    </source>
</evidence>
<proteinExistence type="predicted"/>
<dbReference type="InterPro" id="IPR011990">
    <property type="entry name" value="TPR-like_helical_dom_sf"/>
</dbReference>
<evidence type="ECO:0000256" key="3">
    <source>
        <dbReference type="ARBA" id="ARBA00023237"/>
    </source>
</evidence>
<dbReference type="SUPFAM" id="SSF82171">
    <property type="entry name" value="DPP6 N-terminal domain-like"/>
    <property type="match status" value="1"/>
</dbReference>
<dbReference type="InterPro" id="IPR036737">
    <property type="entry name" value="OmpA-like_sf"/>
</dbReference>
<dbReference type="InterPro" id="IPR006665">
    <property type="entry name" value="OmpA-like"/>
</dbReference>
<protein>
    <submittedName>
        <fullName evidence="7">OmpA family protein</fullName>
    </submittedName>
</protein>
<keyword evidence="2 4" id="KW-0472">Membrane</keyword>
<organism evidence="7 8">
    <name type="scientific">Pontibacter locisalis</name>
    <dbReference type="NCBI Taxonomy" id="1719035"/>
    <lineage>
        <taxon>Bacteria</taxon>
        <taxon>Pseudomonadati</taxon>
        <taxon>Bacteroidota</taxon>
        <taxon>Cytophagia</taxon>
        <taxon>Cytophagales</taxon>
        <taxon>Hymenobacteraceae</taxon>
        <taxon>Pontibacter</taxon>
    </lineage>
</organism>
<keyword evidence="8" id="KW-1185">Reference proteome</keyword>
<dbReference type="Gene3D" id="2.60.40.1120">
    <property type="entry name" value="Carboxypeptidase-like, regulatory domain"/>
    <property type="match status" value="1"/>
</dbReference>
<name>A0ABW5ILT9_9BACT</name>
<dbReference type="Proteomes" id="UP001597544">
    <property type="component" value="Unassembled WGS sequence"/>
</dbReference>
<feature type="signal peptide" evidence="5">
    <location>
        <begin position="1"/>
        <end position="21"/>
    </location>
</feature>
<dbReference type="Gene3D" id="1.25.40.10">
    <property type="entry name" value="Tetratricopeptide repeat domain"/>
    <property type="match status" value="1"/>
</dbReference>
<evidence type="ECO:0000256" key="2">
    <source>
        <dbReference type="ARBA" id="ARBA00023136"/>
    </source>
</evidence>
<dbReference type="SUPFAM" id="SSF49478">
    <property type="entry name" value="Cna protein B-type domain"/>
    <property type="match status" value="1"/>
</dbReference>
<sequence length="665" mass="73735">MMKLRLTITMLLLAGFCGAPVALKAQVMEQAEKHFNNYEYAQALEAYQSAFRNGKTSLTVAQRIADSYRMLNNSQEAEQWYAKVVEYPNAAPINTYYYAMAAKQNGNYENAKKLFQEYAQKAPEKSALAMQMAASTDTAAAWINTPRSFEVKKVESLNSSAADYSPVKGDNGLFFASNRLSAASAQQGVEGNLPSNNYIKMYFAAANPDSTFATPVPLGEAINGAYHNGPAAFSEANQTLYFTRSQVNKRITRTAISDPTSWLRGKNNQTPHTNYHGIYMSERKNGAWVNVKPFKYNNTKQYSVGHPAITADGSILYFVSDMPGGLGETDIYYSERQADGSWGAPVNAGSVINTPGRESFPTIGADGNLYFSSNTHVGMGGLDIFKAIGTHKNWASVENMRAPINSSNDDFGLRIDETGKSGMFSSGRTAQGGSDDIYSFTYKEIKPLLLEGQVIAKASPADSVSNDGSPIDSVLLQLTENGKSKTVESYSNENGEFTLELMPGKNYTIRASKEDYLAQSMKIEADPNRLSDSEKLELVLEPKRENIPVKLNNIYYDLDKADLKPAAKVELDKLVKMLKDNPDVKIEIGSHTDSRGHRKYNRLLSERRANSVVEYLISKGIAQNRLTAKGYGEYRLINECNDSKRRTCSEEMHQQNRRTEFKIIK</sequence>
<dbReference type="InterPro" id="IPR050330">
    <property type="entry name" value="Bact_OuterMem_StrucFunc"/>
</dbReference>
<dbReference type="InterPro" id="IPR011659">
    <property type="entry name" value="WD40"/>
</dbReference>
<comment type="caution">
    <text evidence="7">The sequence shown here is derived from an EMBL/GenBank/DDBJ whole genome shotgun (WGS) entry which is preliminary data.</text>
</comment>
<evidence type="ECO:0000256" key="5">
    <source>
        <dbReference type="SAM" id="SignalP"/>
    </source>
</evidence>
<dbReference type="PANTHER" id="PTHR30329:SF21">
    <property type="entry name" value="LIPOPROTEIN YIAD-RELATED"/>
    <property type="match status" value="1"/>
</dbReference>
<keyword evidence="5" id="KW-0732">Signal</keyword>
<feature type="domain" description="OmpA-like" evidence="6">
    <location>
        <begin position="543"/>
        <end position="665"/>
    </location>
</feature>
<evidence type="ECO:0000256" key="1">
    <source>
        <dbReference type="ARBA" id="ARBA00004442"/>
    </source>
</evidence>
<dbReference type="CDD" id="cd07185">
    <property type="entry name" value="OmpA_C-like"/>
    <property type="match status" value="1"/>
</dbReference>
<keyword evidence="3" id="KW-0998">Cell outer membrane</keyword>
<feature type="chain" id="PRO_5047502595" evidence="5">
    <location>
        <begin position="22"/>
        <end position="665"/>
    </location>
</feature>
<dbReference type="PANTHER" id="PTHR30329">
    <property type="entry name" value="STATOR ELEMENT OF FLAGELLAR MOTOR COMPLEX"/>
    <property type="match status" value="1"/>
</dbReference>
<accession>A0ABW5ILT9</accession>
<dbReference type="SUPFAM" id="SSF48452">
    <property type="entry name" value="TPR-like"/>
    <property type="match status" value="1"/>
</dbReference>
<evidence type="ECO:0000259" key="6">
    <source>
        <dbReference type="PROSITE" id="PS51123"/>
    </source>
</evidence>
<evidence type="ECO:0000256" key="4">
    <source>
        <dbReference type="PROSITE-ProRule" id="PRU00473"/>
    </source>
</evidence>
<dbReference type="Pfam" id="PF07676">
    <property type="entry name" value="PD40"/>
    <property type="match status" value="2"/>
</dbReference>
<dbReference type="InterPro" id="IPR006664">
    <property type="entry name" value="OMP_bac"/>
</dbReference>
<evidence type="ECO:0000313" key="8">
    <source>
        <dbReference type="Proteomes" id="UP001597544"/>
    </source>
</evidence>